<feature type="signal peptide" evidence="2">
    <location>
        <begin position="1"/>
        <end position="27"/>
    </location>
</feature>
<dbReference type="AlphaFoldDB" id="A0AAP0MZF7"/>
<organism evidence="3 4">
    <name type="scientific">Citrus x changshan-huyou</name>
    <dbReference type="NCBI Taxonomy" id="2935761"/>
    <lineage>
        <taxon>Eukaryota</taxon>
        <taxon>Viridiplantae</taxon>
        <taxon>Streptophyta</taxon>
        <taxon>Embryophyta</taxon>
        <taxon>Tracheophyta</taxon>
        <taxon>Spermatophyta</taxon>
        <taxon>Magnoliopsida</taxon>
        <taxon>eudicotyledons</taxon>
        <taxon>Gunneridae</taxon>
        <taxon>Pentapetalae</taxon>
        <taxon>rosids</taxon>
        <taxon>malvids</taxon>
        <taxon>Sapindales</taxon>
        <taxon>Rutaceae</taxon>
        <taxon>Aurantioideae</taxon>
        <taxon>Citrus</taxon>
    </lineage>
</organism>
<keyword evidence="2" id="KW-0732">Signal</keyword>
<evidence type="ECO:0000256" key="2">
    <source>
        <dbReference type="SAM" id="SignalP"/>
    </source>
</evidence>
<keyword evidence="4" id="KW-1185">Reference proteome</keyword>
<accession>A0AAP0MZF7</accession>
<name>A0AAP0MZF7_9ROSI</name>
<feature type="chain" id="PRO_5043033557" evidence="2">
    <location>
        <begin position="28"/>
        <end position="156"/>
    </location>
</feature>
<gene>
    <name evidence="3" type="ORF">WN944_023047</name>
</gene>
<comment type="caution">
    <text evidence="3">The sequence shown here is derived from an EMBL/GenBank/DDBJ whole genome shotgun (WGS) entry which is preliminary data.</text>
</comment>
<feature type="compositionally biased region" description="Polar residues" evidence="1">
    <location>
        <begin position="116"/>
        <end position="128"/>
    </location>
</feature>
<feature type="region of interest" description="Disordered" evidence="1">
    <location>
        <begin position="28"/>
        <end position="156"/>
    </location>
</feature>
<proteinExistence type="predicted"/>
<evidence type="ECO:0000256" key="1">
    <source>
        <dbReference type="SAM" id="MobiDB-lite"/>
    </source>
</evidence>
<protein>
    <submittedName>
        <fullName evidence="3">Uncharacterized protein</fullName>
    </submittedName>
</protein>
<evidence type="ECO:0000313" key="4">
    <source>
        <dbReference type="Proteomes" id="UP001428341"/>
    </source>
</evidence>
<evidence type="ECO:0000313" key="3">
    <source>
        <dbReference type="EMBL" id="KAK9230080.1"/>
    </source>
</evidence>
<dbReference type="EMBL" id="JBCGBO010000001">
    <property type="protein sequence ID" value="KAK9230080.1"/>
    <property type="molecule type" value="Genomic_DNA"/>
</dbReference>
<reference evidence="3 4" key="1">
    <citation type="submission" date="2024-05" db="EMBL/GenBank/DDBJ databases">
        <title>Haplotype-resolved chromosome-level genome assembly of Huyou (Citrus changshanensis).</title>
        <authorList>
            <person name="Miao C."/>
            <person name="Chen W."/>
            <person name="Wu Y."/>
            <person name="Wang L."/>
            <person name="Zhao S."/>
            <person name="Grierson D."/>
            <person name="Xu C."/>
            <person name="Chen K."/>
        </authorList>
    </citation>
    <scope>NUCLEOTIDE SEQUENCE [LARGE SCALE GENOMIC DNA]</scope>
    <source>
        <strain evidence="3">01-14</strain>
        <tissue evidence="3">Leaf</tissue>
    </source>
</reference>
<dbReference type="Proteomes" id="UP001428341">
    <property type="component" value="Unassembled WGS sequence"/>
</dbReference>
<sequence>MAFVTFKQYSSFFFIVVILAALTTASSLSPNKNESVDPSEPTLGKVDDAPTHPRTKNTIHNEEDTEVEFGPSPGEGHGVSKPIRTSNAIHEEDTNAESGPSPGEGHGVPSLLRRSVQLTTSPMETNNAIHKMEETDDESAPSPGVGHNMPRPSGGL</sequence>